<dbReference type="PANTHER" id="PTHR38011:SF11">
    <property type="entry name" value="2,5-DIAMINO-6-RIBOSYLAMINO-4(3H)-PYRIMIDINONE 5'-PHOSPHATE REDUCTASE"/>
    <property type="match status" value="1"/>
</dbReference>
<sequence length="186" mass="21142">MGHLIYSMICSTDGYVADEEGRFDDWARPDEQVLEAINQDMSEVGTYLYGRRMYEMMTVWETDPDIAADSPESEVFAENWRSKEKVVFSTTLDKVITTRTRLEREFVPETVRAIKDATDKDLTVDGPTLAADALRHGLVDEVRMVVCPILIGGGLRMFPDTRIPLRLLHEQGFDSGMVQLKYAVEN</sequence>
<reference evidence="2" key="1">
    <citation type="journal article" date="2021" name="PeerJ">
        <title>Extensive microbial diversity within the chicken gut microbiome revealed by metagenomics and culture.</title>
        <authorList>
            <person name="Gilroy R."/>
            <person name="Ravi A."/>
            <person name="Getino M."/>
            <person name="Pursley I."/>
            <person name="Horton D.L."/>
            <person name="Alikhan N.F."/>
            <person name="Baker D."/>
            <person name="Gharbi K."/>
            <person name="Hall N."/>
            <person name="Watson M."/>
            <person name="Adriaenssens E.M."/>
            <person name="Foster-Nyarko E."/>
            <person name="Jarju S."/>
            <person name="Secka A."/>
            <person name="Antonio M."/>
            <person name="Oren A."/>
            <person name="Chaudhuri R.R."/>
            <person name="La Ragione R."/>
            <person name="Hildebrand F."/>
            <person name="Pallen M.J."/>
        </authorList>
    </citation>
    <scope>NUCLEOTIDE SEQUENCE</scope>
    <source>
        <strain evidence="2">ChiHjej13B12-4958</strain>
    </source>
</reference>
<dbReference type="EMBL" id="DWVP01000001">
    <property type="protein sequence ID" value="HJC84145.1"/>
    <property type="molecule type" value="Genomic_DNA"/>
</dbReference>
<dbReference type="GO" id="GO:0008703">
    <property type="term" value="F:5-amino-6-(5-phosphoribosylamino)uracil reductase activity"/>
    <property type="evidence" value="ECO:0007669"/>
    <property type="project" value="InterPro"/>
</dbReference>
<dbReference type="Gene3D" id="3.40.430.10">
    <property type="entry name" value="Dihydrofolate Reductase, subunit A"/>
    <property type="match status" value="1"/>
</dbReference>
<accession>A0A9D2QCN5</accession>
<dbReference type="GO" id="GO:0009231">
    <property type="term" value="P:riboflavin biosynthetic process"/>
    <property type="evidence" value="ECO:0007669"/>
    <property type="project" value="InterPro"/>
</dbReference>
<dbReference type="PANTHER" id="PTHR38011">
    <property type="entry name" value="DIHYDROFOLATE REDUCTASE FAMILY PROTEIN (AFU_ORTHOLOGUE AFUA_8G06820)"/>
    <property type="match status" value="1"/>
</dbReference>
<protein>
    <submittedName>
        <fullName evidence="2">Dihydrofolate reductase family protein</fullName>
    </submittedName>
</protein>
<reference evidence="2" key="2">
    <citation type="submission" date="2021-04" db="EMBL/GenBank/DDBJ databases">
        <authorList>
            <person name="Gilroy R."/>
        </authorList>
    </citation>
    <scope>NUCLEOTIDE SEQUENCE</scope>
    <source>
        <strain evidence="2">ChiHjej13B12-4958</strain>
    </source>
</reference>
<gene>
    <name evidence="2" type="ORF">H9751_01060</name>
</gene>
<dbReference type="InterPro" id="IPR002734">
    <property type="entry name" value="RibDG_C"/>
</dbReference>
<evidence type="ECO:0000313" key="3">
    <source>
        <dbReference type="Proteomes" id="UP000823858"/>
    </source>
</evidence>
<dbReference type="InterPro" id="IPR050765">
    <property type="entry name" value="Riboflavin_Biosynth_HTPR"/>
</dbReference>
<evidence type="ECO:0000259" key="1">
    <source>
        <dbReference type="Pfam" id="PF01872"/>
    </source>
</evidence>
<organism evidence="2 3">
    <name type="scientific">Candidatus Corynebacterium faecigallinarum</name>
    <dbReference type="NCBI Taxonomy" id="2838528"/>
    <lineage>
        <taxon>Bacteria</taxon>
        <taxon>Bacillati</taxon>
        <taxon>Actinomycetota</taxon>
        <taxon>Actinomycetes</taxon>
        <taxon>Mycobacteriales</taxon>
        <taxon>Corynebacteriaceae</taxon>
        <taxon>Corynebacterium</taxon>
    </lineage>
</organism>
<feature type="domain" description="Bacterial bifunctional deaminase-reductase C-terminal" evidence="1">
    <location>
        <begin position="3"/>
        <end position="177"/>
    </location>
</feature>
<dbReference type="AlphaFoldDB" id="A0A9D2QCN5"/>
<comment type="caution">
    <text evidence="2">The sequence shown here is derived from an EMBL/GenBank/DDBJ whole genome shotgun (WGS) entry which is preliminary data.</text>
</comment>
<dbReference type="SUPFAM" id="SSF53597">
    <property type="entry name" value="Dihydrofolate reductase-like"/>
    <property type="match status" value="1"/>
</dbReference>
<name>A0A9D2QCN5_9CORY</name>
<dbReference type="InterPro" id="IPR024072">
    <property type="entry name" value="DHFR-like_dom_sf"/>
</dbReference>
<dbReference type="Pfam" id="PF01872">
    <property type="entry name" value="RibD_C"/>
    <property type="match status" value="1"/>
</dbReference>
<proteinExistence type="predicted"/>
<dbReference type="Proteomes" id="UP000823858">
    <property type="component" value="Unassembled WGS sequence"/>
</dbReference>
<evidence type="ECO:0000313" key="2">
    <source>
        <dbReference type="EMBL" id="HJC84145.1"/>
    </source>
</evidence>